<gene>
    <name evidence="8" type="ORF">BacF7301_03390</name>
</gene>
<evidence type="ECO:0000256" key="4">
    <source>
        <dbReference type="ARBA" id="ARBA00023136"/>
    </source>
</evidence>
<dbReference type="Proteomes" id="UP000501780">
    <property type="component" value="Chromosome"/>
</dbReference>
<evidence type="ECO:0000259" key="6">
    <source>
        <dbReference type="Pfam" id="PF07980"/>
    </source>
</evidence>
<comment type="similarity">
    <text evidence="2">Belongs to the SusD family.</text>
</comment>
<feature type="domain" description="RagB/SusD" evidence="6">
    <location>
        <begin position="349"/>
        <end position="676"/>
    </location>
</feature>
<organism evidence="8 9">
    <name type="scientific">Bacteroides faecium</name>
    <dbReference type="NCBI Taxonomy" id="2715212"/>
    <lineage>
        <taxon>Bacteria</taxon>
        <taxon>Pseudomonadati</taxon>
        <taxon>Bacteroidota</taxon>
        <taxon>Bacteroidia</taxon>
        <taxon>Bacteroidales</taxon>
        <taxon>Bacteroidaceae</taxon>
        <taxon>Bacteroides</taxon>
    </lineage>
</organism>
<keyword evidence="9" id="KW-1185">Reference proteome</keyword>
<name>A0A6H0KLK5_9BACE</name>
<dbReference type="SUPFAM" id="SSF48452">
    <property type="entry name" value="TPR-like"/>
    <property type="match status" value="1"/>
</dbReference>
<dbReference type="EMBL" id="CP050831">
    <property type="protein sequence ID" value="QIU93247.1"/>
    <property type="molecule type" value="Genomic_DNA"/>
</dbReference>
<evidence type="ECO:0000313" key="8">
    <source>
        <dbReference type="EMBL" id="QIU93247.1"/>
    </source>
</evidence>
<proteinExistence type="inferred from homology"/>
<dbReference type="GO" id="GO:0009279">
    <property type="term" value="C:cell outer membrane"/>
    <property type="evidence" value="ECO:0007669"/>
    <property type="project" value="UniProtKB-SubCell"/>
</dbReference>
<evidence type="ECO:0000256" key="2">
    <source>
        <dbReference type="ARBA" id="ARBA00006275"/>
    </source>
</evidence>
<accession>A0A6H0KLK5</accession>
<evidence type="ECO:0000256" key="1">
    <source>
        <dbReference type="ARBA" id="ARBA00004442"/>
    </source>
</evidence>
<dbReference type="Pfam" id="PF14322">
    <property type="entry name" value="SusD-like_3"/>
    <property type="match status" value="1"/>
</dbReference>
<evidence type="ECO:0000313" key="9">
    <source>
        <dbReference type="Proteomes" id="UP000501780"/>
    </source>
</evidence>
<dbReference type="InterPro" id="IPR012944">
    <property type="entry name" value="SusD_RagB_dom"/>
</dbReference>
<keyword evidence="5" id="KW-0998">Cell outer membrane</keyword>
<evidence type="ECO:0000256" key="3">
    <source>
        <dbReference type="ARBA" id="ARBA00022729"/>
    </source>
</evidence>
<dbReference type="InterPro" id="IPR033985">
    <property type="entry name" value="SusD-like_N"/>
</dbReference>
<evidence type="ECO:0000259" key="7">
    <source>
        <dbReference type="Pfam" id="PF14322"/>
    </source>
</evidence>
<keyword evidence="3" id="KW-0732">Signal</keyword>
<reference evidence="8 9" key="1">
    <citation type="submission" date="2020-03" db="EMBL/GenBank/DDBJ databases">
        <title>Genomic analysis of Bacteroides faecium CBA7301.</title>
        <authorList>
            <person name="Kim J."/>
            <person name="Roh S.W."/>
        </authorList>
    </citation>
    <scope>NUCLEOTIDE SEQUENCE [LARGE SCALE GENOMIC DNA]</scope>
    <source>
        <strain evidence="8 9">CBA7301</strain>
    </source>
</reference>
<feature type="domain" description="SusD-like N-terminal" evidence="7">
    <location>
        <begin position="103"/>
        <end position="235"/>
    </location>
</feature>
<dbReference type="AlphaFoldDB" id="A0A6H0KLK5"/>
<keyword evidence="4" id="KW-0472">Membrane</keyword>
<dbReference type="Pfam" id="PF07980">
    <property type="entry name" value="SusD_RagB"/>
    <property type="match status" value="1"/>
</dbReference>
<sequence length="680" mass="78492">MKTRKYILLGAVIVTLGLGVTSCTDYLDVQRYFKEQQTEDHIFEDKDYTLQWLSYCYSALQGDNLEIGHSEVCPTNFSDDMVFNEGGNGERYRKFKLGEYGYGYAYSDHYISSWAKSYEGIRQSSILINNVDKNLDLTPAEITDVKGQARFVRAYLYWLLMRKYGPVPIMPEEGADYTESYDNLSFPRNTYDECAEYIAKEMLQAANELVEKRDNVNIARATKGAALAVRAKAYLFAASPLANGNKEMADFMDKTGRVLISQTYDETKWAKAAAAARDVIELAESRNLYRLYTASFRDQTTDEAYPNTITPPEHSVYSHQNFPNGWQDIDPFESYRSVFNGELYAAENPELIFTRGKNASSNSEVKDLGVTDLAKHQLPNTAGGWNVHGVTMKQCDAYAMADGKPFDRATCRKEFTSDANKDDHPYDHLRNGVFFEYANREPRFYASVAFSGSVWYCLSARENVDKYKQIFYYRGHDDGRVNGNERWIPTGIGVMKFIHPEDCNNNEGKVIDKIDTAIRYADILLMYAEALNELTGTYQIASWDGSTTYTIRRDVVEMRRGVKPVRMRAGVPDYDEEEVYNDPVSFRKHLKHERQIEFFAENQRFWDLRRWKDAPVDEAEQIYGCNTLMNEAHALQFYTPVRVPYLQTAFSRKQYFWPITYDELKRNKNMTQAPGWEDYD</sequence>
<dbReference type="RefSeq" id="WP_167960208.1">
    <property type="nucleotide sequence ID" value="NZ_CP050831.1"/>
</dbReference>
<dbReference type="Gene3D" id="1.25.40.390">
    <property type="match status" value="1"/>
</dbReference>
<evidence type="ECO:0000256" key="5">
    <source>
        <dbReference type="ARBA" id="ARBA00023237"/>
    </source>
</evidence>
<dbReference type="InterPro" id="IPR011990">
    <property type="entry name" value="TPR-like_helical_dom_sf"/>
</dbReference>
<protein>
    <submittedName>
        <fullName evidence="8">RagB/SusD family nutrient uptake outer membrane protein</fullName>
    </submittedName>
</protein>
<dbReference type="KEGG" id="bfc:BacF7301_03390"/>
<comment type="subcellular location">
    <subcellularLocation>
        <location evidence="1">Cell outer membrane</location>
    </subcellularLocation>
</comment>
<dbReference type="PROSITE" id="PS51257">
    <property type="entry name" value="PROKAR_LIPOPROTEIN"/>
    <property type="match status" value="1"/>
</dbReference>